<dbReference type="EMBL" id="LR862139">
    <property type="protein sequence ID" value="CAD1818958.1"/>
    <property type="molecule type" value="Genomic_DNA"/>
</dbReference>
<feature type="compositionally biased region" description="Basic and acidic residues" evidence="1">
    <location>
        <begin position="248"/>
        <end position="274"/>
    </location>
</feature>
<dbReference type="SUPFAM" id="SSF55008">
    <property type="entry name" value="HMA, heavy metal-associated domain"/>
    <property type="match status" value="2"/>
</dbReference>
<evidence type="ECO:0000256" key="1">
    <source>
        <dbReference type="SAM" id="MobiDB-lite"/>
    </source>
</evidence>
<evidence type="ECO:0000259" key="2">
    <source>
        <dbReference type="PROSITE" id="PS50846"/>
    </source>
</evidence>
<feature type="compositionally biased region" description="Basic and acidic residues" evidence="1">
    <location>
        <begin position="125"/>
        <end position="134"/>
    </location>
</feature>
<protein>
    <recommendedName>
        <fullName evidence="2">HMA domain-containing protein</fullName>
    </recommendedName>
</protein>
<sequence length="344" mass="36504">MTAQAEAEAVTAASMPACRQVDLRSADCDISLTQRSQSGDAGGPRKEKGREGRRREKKKKGGGGGGKDGNAPVVLKTELHCEGCANKVKRAIKGIEGVEGVSLDMGTDKVTVRGNADPWEIKERLEAKTGKKADIVSPANPPKKTKKSSNNNNNDHDNKKKDGKVRDGKKDSADFSKDSDTKKPKELPVSTVVLKIRLHCEGCIDRIKRTISKIKGVEEVKVDAAKDLVTVKGTMDPKSLPSLLKDKLKRGVDLVPPSKDKDKDKDKDKEEKKGGGGGGGGGGGEKEKSPAPAPASVAAAAVAAAVAAGESSRFEYYAPYGYRMEMAHAPQLFSDENPNACAVM</sequence>
<dbReference type="PANTHER" id="PTHR46413">
    <property type="entry name" value="HEAVY METAL-ASSOCIATED ISOPRENYLATED PLANT PROTEIN 6"/>
    <property type="match status" value="1"/>
</dbReference>
<name>A0A6V7NKA6_ANACO</name>
<dbReference type="CDD" id="cd00371">
    <property type="entry name" value="HMA"/>
    <property type="match status" value="2"/>
</dbReference>
<feature type="compositionally biased region" description="Basic and acidic residues" evidence="1">
    <location>
        <begin position="154"/>
        <end position="186"/>
    </location>
</feature>
<dbReference type="PANTHER" id="PTHR46413:SF1">
    <property type="entry name" value="HEAVY METAL-ASSOCIATED ISOPRENYLATED PLANT PROTEIN 6"/>
    <property type="match status" value="1"/>
</dbReference>
<proteinExistence type="predicted"/>
<feature type="domain" description="HMA" evidence="2">
    <location>
        <begin position="70"/>
        <end position="136"/>
    </location>
</feature>
<dbReference type="PROSITE" id="PS50846">
    <property type="entry name" value="HMA_2"/>
    <property type="match status" value="2"/>
</dbReference>
<dbReference type="InterPro" id="IPR044594">
    <property type="entry name" value="HIPP01/3/5/6"/>
</dbReference>
<feature type="domain" description="HMA" evidence="2">
    <location>
        <begin position="189"/>
        <end position="255"/>
    </location>
</feature>
<gene>
    <name evidence="3" type="ORF">CB5_LOCUS2169</name>
</gene>
<feature type="region of interest" description="Disordered" evidence="1">
    <location>
        <begin position="125"/>
        <end position="186"/>
    </location>
</feature>
<dbReference type="Pfam" id="PF00403">
    <property type="entry name" value="HMA"/>
    <property type="match status" value="2"/>
</dbReference>
<dbReference type="AlphaFoldDB" id="A0A6V7NKA6"/>
<feature type="region of interest" description="Disordered" evidence="1">
    <location>
        <begin position="29"/>
        <end position="72"/>
    </location>
</feature>
<dbReference type="InterPro" id="IPR006121">
    <property type="entry name" value="HMA_dom"/>
</dbReference>
<evidence type="ECO:0000313" key="3">
    <source>
        <dbReference type="EMBL" id="CAD1818958.1"/>
    </source>
</evidence>
<feature type="region of interest" description="Disordered" evidence="1">
    <location>
        <begin position="248"/>
        <end position="296"/>
    </location>
</feature>
<dbReference type="InterPro" id="IPR036163">
    <property type="entry name" value="HMA_dom_sf"/>
</dbReference>
<dbReference type="Gene3D" id="3.30.70.100">
    <property type="match status" value="2"/>
</dbReference>
<feature type="compositionally biased region" description="Basic and acidic residues" evidence="1">
    <location>
        <begin position="43"/>
        <end position="54"/>
    </location>
</feature>
<organism evidence="3">
    <name type="scientific">Ananas comosus var. bracteatus</name>
    <name type="common">red pineapple</name>
    <dbReference type="NCBI Taxonomy" id="296719"/>
    <lineage>
        <taxon>Eukaryota</taxon>
        <taxon>Viridiplantae</taxon>
        <taxon>Streptophyta</taxon>
        <taxon>Embryophyta</taxon>
        <taxon>Tracheophyta</taxon>
        <taxon>Spermatophyta</taxon>
        <taxon>Magnoliopsida</taxon>
        <taxon>Liliopsida</taxon>
        <taxon>Poales</taxon>
        <taxon>Bromeliaceae</taxon>
        <taxon>Bromelioideae</taxon>
        <taxon>Ananas</taxon>
    </lineage>
</organism>
<accession>A0A6V7NKA6</accession>
<reference evidence="3" key="1">
    <citation type="submission" date="2020-07" db="EMBL/GenBank/DDBJ databases">
        <authorList>
            <person name="Lin J."/>
        </authorList>
    </citation>
    <scope>NUCLEOTIDE SEQUENCE</scope>
</reference>
<dbReference type="GO" id="GO:0046872">
    <property type="term" value="F:metal ion binding"/>
    <property type="evidence" value="ECO:0007669"/>
    <property type="project" value="InterPro"/>
</dbReference>